<evidence type="ECO:0000313" key="2">
    <source>
        <dbReference type="EMBL" id="MBK9983073.1"/>
    </source>
</evidence>
<evidence type="ECO:0000313" key="3">
    <source>
        <dbReference type="Proteomes" id="UP000808337"/>
    </source>
</evidence>
<dbReference type="EMBL" id="JADKGY010000008">
    <property type="protein sequence ID" value="MBK9983073.1"/>
    <property type="molecule type" value="Genomic_DNA"/>
</dbReference>
<dbReference type="InterPro" id="IPR029068">
    <property type="entry name" value="Glyas_Bleomycin-R_OHBP_Dase"/>
</dbReference>
<dbReference type="InterPro" id="IPR004360">
    <property type="entry name" value="Glyas_Fos-R_dOase_dom"/>
</dbReference>
<dbReference type="SUPFAM" id="SSF54593">
    <property type="entry name" value="Glyoxalase/Bleomycin resistance protein/Dihydroxybiphenyl dioxygenase"/>
    <property type="match status" value="1"/>
</dbReference>
<evidence type="ECO:0000259" key="1">
    <source>
        <dbReference type="PROSITE" id="PS51819"/>
    </source>
</evidence>
<gene>
    <name evidence="2" type="ORF">IPP15_11730</name>
</gene>
<dbReference type="Pfam" id="PF00903">
    <property type="entry name" value="Glyoxalase"/>
    <property type="match status" value="1"/>
</dbReference>
<feature type="domain" description="VOC" evidence="1">
    <location>
        <begin position="1"/>
        <end position="110"/>
    </location>
</feature>
<accession>A0A9D7STY5</accession>
<dbReference type="InterPro" id="IPR037523">
    <property type="entry name" value="VOC_core"/>
</dbReference>
<name>A0A9D7STY5_9BACT</name>
<protein>
    <submittedName>
        <fullName evidence="2">VOC family protein</fullName>
    </submittedName>
</protein>
<comment type="caution">
    <text evidence="2">The sequence shown here is derived from an EMBL/GenBank/DDBJ whole genome shotgun (WGS) entry which is preliminary data.</text>
</comment>
<organism evidence="2 3">
    <name type="scientific">Candidatus Opimibacter skivensis</name>
    <dbReference type="NCBI Taxonomy" id="2982028"/>
    <lineage>
        <taxon>Bacteria</taxon>
        <taxon>Pseudomonadati</taxon>
        <taxon>Bacteroidota</taxon>
        <taxon>Saprospiria</taxon>
        <taxon>Saprospirales</taxon>
        <taxon>Saprospiraceae</taxon>
        <taxon>Candidatus Opimibacter</taxon>
    </lineage>
</organism>
<dbReference type="AlphaFoldDB" id="A0A9D7STY5"/>
<sequence>MLWTRQLKESIDFYTNVLGFTCSEFNEDWGWATMHLDGVEIMLAIPNEHVPFDKPVFTGSLYINTDDVDYWWAQLKDKVRLCYDIENFEYDMREFAFYDINGYLIQYGQNIDGIED</sequence>
<dbReference type="Proteomes" id="UP000808337">
    <property type="component" value="Unassembled WGS sequence"/>
</dbReference>
<dbReference type="PROSITE" id="PS51819">
    <property type="entry name" value="VOC"/>
    <property type="match status" value="1"/>
</dbReference>
<proteinExistence type="predicted"/>
<dbReference type="Gene3D" id="3.10.180.10">
    <property type="entry name" value="2,3-Dihydroxybiphenyl 1,2-Dioxygenase, domain 1"/>
    <property type="match status" value="1"/>
</dbReference>
<reference evidence="2 3" key="1">
    <citation type="submission" date="2020-10" db="EMBL/GenBank/DDBJ databases">
        <title>Connecting structure to function with the recovery of over 1000 high-quality activated sludge metagenome-assembled genomes encoding full-length rRNA genes using long-read sequencing.</title>
        <authorList>
            <person name="Singleton C.M."/>
            <person name="Petriglieri F."/>
            <person name="Kristensen J.M."/>
            <person name="Kirkegaard R.H."/>
            <person name="Michaelsen T.Y."/>
            <person name="Andersen M.H."/>
            <person name="Karst S.M."/>
            <person name="Dueholm M.S."/>
            <person name="Nielsen P.H."/>
            <person name="Albertsen M."/>
        </authorList>
    </citation>
    <scope>NUCLEOTIDE SEQUENCE [LARGE SCALE GENOMIC DNA]</scope>
    <source>
        <strain evidence="2">Ribe_18-Q3-R11-54_MAXAC.273</strain>
    </source>
</reference>